<dbReference type="SMART" id="SM00388">
    <property type="entry name" value="HisKA"/>
    <property type="match status" value="1"/>
</dbReference>
<evidence type="ECO:0000313" key="12">
    <source>
        <dbReference type="EMBL" id="GAP61661.1"/>
    </source>
</evidence>
<dbReference type="PANTHER" id="PTHR43711">
    <property type="entry name" value="TWO-COMPONENT HISTIDINE KINASE"/>
    <property type="match status" value="1"/>
</dbReference>
<keyword evidence="5 12" id="KW-0418">Kinase</keyword>
<dbReference type="SMART" id="SM00387">
    <property type="entry name" value="HATPase_c"/>
    <property type="match status" value="1"/>
</dbReference>
<feature type="transmembrane region" description="Helical" evidence="9">
    <location>
        <begin position="142"/>
        <end position="160"/>
    </location>
</feature>
<dbReference type="Pfam" id="PF13492">
    <property type="entry name" value="GAF_3"/>
    <property type="match status" value="2"/>
</dbReference>
<name>A0A0M8K697_9CHLR</name>
<dbReference type="InParanoid" id="A0A0M8K697"/>
<dbReference type="Proteomes" id="UP000050502">
    <property type="component" value="Unassembled WGS sequence"/>
</dbReference>
<dbReference type="EC" id="2.7.13.3" evidence="2"/>
<evidence type="ECO:0000256" key="9">
    <source>
        <dbReference type="SAM" id="Phobius"/>
    </source>
</evidence>
<dbReference type="Pfam" id="PF00989">
    <property type="entry name" value="PAS"/>
    <property type="match status" value="1"/>
</dbReference>
<dbReference type="InterPro" id="IPR013767">
    <property type="entry name" value="PAS_fold"/>
</dbReference>
<evidence type="ECO:0000313" key="15">
    <source>
        <dbReference type="Proteomes" id="UP000050502"/>
    </source>
</evidence>
<dbReference type="SMART" id="SM00065">
    <property type="entry name" value="GAF"/>
    <property type="match status" value="2"/>
</dbReference>
<keyword evidence="7 9" id="KW-0472">Membrane</keyword>
<reference evidence="14" key="3">
    <citation type="submission" date="2015-08" db="EMBL/GenBank/DDBJ databases">
        <title>Draft Genome Sequence of a Heterotrophic Facultative Anaerobic Bacterium Ardenticatena maritima Strain 110S.</title>
        <authorList>
            <person name="Kawaichi S."/>
            <person name="Yoshida T."/>
            <person name="Sako Y."/>
            <person name="Nakamura R."/>
        </authorList>
    </citation>
    <scope>NUCLEOTIDE SEQUENCE [LARGE SCALE GENOMIC DNA]</scope>
    <source>
        <strain evidence="14">110S</strain>
    </source>
</reference>
<evidence type="ECO:0000256" key="8">
    <source>
        <dbReference type="SAM" id="Coils"/>
    </source>
</evidence>
<comment type="catalytic activity">
    <reaction evidence="1">
        <text>ATP + protein L-histidine = ADP + protein N-phospho-L-histidine.</text>
        <dbReference type="EC" id="2.7.13.3"/>
    </reaction>
</comment>
<dbReference type="Pfam" id="PF00512">
    <property type="entry name" value="HisKA"/>
    <property type="match status" value="1"/>
</dbReference>
<dbReference type="Gene3D" id="3.30.450.20">
    <property type="entry name" value="PAS domain"/>
    <property type="match status" value="1"/>
</dbReference>
<dbReference type="EMBL" id="LGKN01000005">
    <property type="protein sequence ID" value="KPL87635.1"/>
    <property type="molecule type" value="Genomic_DNA"/>
</dbReference>
<dbReference type="CDD" id="cd16922">
    <property type="entry name" value="HATPase_EvgS-ArcB-TorS-like"/>
    <property type="match status" value="1"/>
</dbReference>
<reference evidence="13 15" key="2">
    <citation type="submission" date="2015-07" db="EMBL/GenBank/DDBJ databases">
        <title>Whole genome sequence of Ardenticatena maritima DSM 23922.</title>
        <authorList>
            <person name="Hemp J."/>
            <person name="Ward L.M."/>
            <person name="Pace L.A."/>
            <person name="Fischer W.W."/>
        </authorList>
    </citation>
    <scope>NUCLEOTIDE SEQUENCE [LARGE SCALE GENOMIC DNA]</scope>
    <source>
        <strain evidence="13 15">110S</strain>
    </source>
</reference>
<proteinExistence type="predicted"/>
<feature type="domain" description="Histidine kinase" evidence="10">
    <location>
        <begin position="649"/>
        <end position="868"/>
    </location>
</feature>
<sequence>MNASSRAVYLMHIERRMALLTHWGLMALSAWLWWPERQALLVMAFLFVLVISFVTLRPPQGWSRRQVFVFSSISYIADVLLAALASAAPAADFSLSALLMGMLFIRAIPLTPIHLWPLALPILFWPLALLNHAASITWSPETFVAPLLLSGIGVGLAIWYRQAVIDREILRRDLQWLETQHAQQQERMHQVTNRLARELLVLRGLREGARAISGQIAFGKQLDMIARNAALSLGDATVFIALPVSAEEVRIRATSGHIESGALATLEYLAQESIRTMTPIRKPATMSLGGPFVCLPLTTADVPIGVIGALGNETRLGFSEEEIERLSAFADQAALAITQSRLYEELREANTDKEQRLRQLEAIYEAAKAAVSVLESGELMQRLLQQMVNAIQADAAAVFMYDKNDGDLRRAPEAAIGPLPPFPSMSEPMWIRALKTQEPVLVLRSEEGTHPGDQVAQAWGMATYMVIPLVGRQESLGVLYVARREHAAFTPQDRQLAESLASFAATALENVDLYRRLHAQWKQLRGIVQNIGDGLIVIDLEGRILLTNPTIHTVLELDEAAFEGRTLQEIPQLRGLHTLVTNVLTTLDRDPHMGRVTVSYGPHRPKRIFEAVVNLMTDENDQPTGVVATLRDITAKHELEEMKSNFVSVISHELRTPLHSISGFIKVILDGKAGPINDLQRDFLETVRDQTQHLYRLIEDLLEFNRLESGQIQLHLEPIAVNTLLSETLEIFRPEAEQRSIELKLATARGLGLLEGDRGRLRQVLSNLISNALKFTPSGGTVELGAKDEGKSILIWVRDTGIGIPPEEQKRIFDRFYQVDSSLTREHRGAGLGLAIAKHIVTQHGGEIWVESEEQKGSTFFVRLPREVPKSEPVLDFASLTSPKKKQRDA</sequence>
<dbReference type="Proteomes" id="UP000037784">
    <property type="component" value="Unassembled WGS sequence"/>
</dbReference>
<keyword evidence="6" id="KW-0902">Two-component regulatory system</keyword>
<keyword evidence="4 12" id="KW-0808">Transferase</keyword>
<dbReference type="PROSITE" id="PS50109">
    <property type="entry name" value="HIS_KIN"/>
    <property type="match status" value="1"/>
</dbReference>
<dbReference type="InterPro" id="IPR029016">
    <property type="entry name" value="GAF-like_dom_sf"/>
</dbReference>
<keyword evidence="9" id="KW-1133">Transmembrane helix</keyword>
<dbReference type="FunFam" id="3.30.565.10:FF:000006">
    <property type="entry name" value="Sensor histidine kinase WalK"/>
    <property type="match status" value="1"/>
</dbReference>
<dbReference type="PRINTS" id="PR00344">
    <property type="entry name" value="BCTRLSENSOR"/>
</dbReference>
<gene>
    <name evidence="12" type="primary">phoR</name>
    <name evidence="12" type="ORF">ARMA_0084</name>
    <name evidence="13" type="ORF">SE16_08390</name>
</gene>
<dbReference type="InterPro" id="IPR005467">
    <property type="entry name" value="His_kinase_dom"/>
</dbReference>
<feature type="transmembrane region" description="Helical" evidence="9">
    <location>
        <begin position="40"/>
        <end position="56"/>
    </location>
</feature>
<dbReference type="STRING" id="872965.SE16_08390"/>
<feature type="transmembrane region" description="Helical" evidence="9">
    <location>
        <begin position="103"/>
        <end position="130"/>
    </location>
</feature>
<dbReference type="SUPFAM" id="SSF55785">
    <property type="entry name" value="PYP-like sensor domain (PAS domain)"/>
    <property type="match status" value="1"/>
</dbReference>
<evidence type="ECO:0000256" key="2">
    <source>
        <dbReference type="ARBA" id="ARBA00012438"/>
    </source>
</evidence>
<feature type="coiled-coil region" evidence="8">
    <location>
        <begin position="167"/>
        <end position="194"/>
    </location>
</feature>
<keyword evidence="3" id="KW-0597">Phosphoprotein</keyword>
<reference evidence="12 14" key="1">
    <citation type="journal article" date="2015" name="Genome Announc.">
        <title>Draft Genome Sequence of a Heterotrophic Facultative Anaerobic Thermophilic Bacterium, Ardenticatena maritima Strain 110ST.</title>
        <authorList>
            <person name="Kawaichi S."/>
            <person name="Yoshida T."/>
            <person name="Sako Y."/>
            <person name="Nakamura R."/>
        </authorList>
    </citation>
    <scope>NUCLEOTIDE SEQUENCE [LARGE SCALE GENOMIC DNA]</scope>
    <source>
        <strain evidence="12 14">110S</strain>
    </source>
</reference>
<evidence type="ECO:0000256" key="4">
    <source>
        <dbReference type="ARBA" id="ARBA00022679"/>
    </source>
</evidence>
<keyword evidence="8" id="KW-0175">Coiled coil</keyword>
<dbReference type="InterPro" id="IPR003594">
    <property type="entry name" value="HATPase_dom"/>
</dbReference>
<dbReference type="Gene3D" id="1.10.287.130">
    <property type="match status" value="1"/>
</dbReference>
<protein>
    <recommendedName>
        <fullName evidence="2">histidine kinase</fullName>
        <ecNumber evidence="2">2.7.13.3</ecNumber>
    </recommendedName>
</protein>
<evidence type="ECO:0000259" key="11">
    <source>
        <dbReference type="PROSITE" id="PS50112"/>
    </source>
</evidence>
<dbReference type="SUPFAM" id="SSF55874">
    <property type="entry name" value="ATPase domain of HSP90 chaperone/DNA topoisomerase II/histidine kinase"/>
    <property type="match status" value="1"/>
</dbReference>
<dbReference type="Pfam" id="PF02518">
    <property type="entry name" value="HATPase_c"/>
    <property type="match status" value="1"/>
</dbReference>
<evidence type="ECO:0000256" key="3">
    <source>
        <dbReference type="ARBA" id="ARBA00022553"/>
    </source>
</evidence>
<dbReference type="PROSITE" id="PS50112">
    <property type="entry name" value="PAS"/>
    <property type="match status" value="1"/>
</dbReference>
<dbReference type="CDD" id="cd00130">
    <property type="entry name" value="PAS"/>
    <property type="match status" value="1"/>
</dbReference>
<dbReference type="FunFam" id="1.10.287.130:FF:000001">
    <property type="entry name" value="Two-component sensor histidine kinase"/>
    <property type="match status" value="1"/>
</dbReference>
<dbReference type="GO" id="GO:0000155">
    <property type="term" value="F:phosphorelay sensor kinase activity"/>
    <property type="evidence" value="ECO:0007669"/>
    <property type="project" value="InterPro"/>
</dbReference>
<evidence type="ECO:0000313" key="13">
    <source>
        <dbReference type="EMBL" id="KPL87635.1"/>
    </source>
</evidence>
<dbReference type="InterPro" id="IPR000014">
    <property type="entry name" value="PAS"/>
</dbReference>
<dbReference type="EMBL" id="BBZA01000004">
    <property type="protein sequence ID" value="GAP61661.1"/>
    <property type="molecule type" value="Genomic_DNA"/>
</dbReference>
<comment type="caution">
    <text evidence="12">The sequence shown here is derived from an EMBL/GenBank/DDBJ whole genome shotgun (WGS) entry which is preliminary data.</text>
</comment>
<dbReference type="InterPro" id="IPR050736">
    <property type="entry name" value="Sensor_HK_Regulatory"/>
</dbReference>
<dbReference type="InterPro" id="IPR004358">
    <property type="entry name" value="Sig_transdc_His_kin-like_C"/>
</dbReference>
<feature type="transmembrane region" description="Helical" evidence="9">
    <location>
        <begin position="16"/>
        <end position="34"/>
    </location>
</feature>
<accession>A0A0M8K697</accession>
<feature type="coiled-coil region" evidence="8">
    <location>
        <begin position="343"/>
        <end position="370"/>
    </location>
</feature>
<dbReference type="InterPro" id="IPR036097">
    <property type="entry name" value="HisK_dim/P_sf"/>
</dbReference>
<evidence type="ECO:0000256" key="6">
    <source>
        <dbReference type="ARBA" id="ARBA00023012"/>
    </source>
</evidence>
<dbReference type="InterPro" id="IPR003018">
    <property type="entry name" value="GAF"/>
</dbReference>
<organism evidence="12 14">
    <name type="scientific">Ardenticatena maritima</name>
    <dbReference type="NCBI Taxonomy" id="872965"/>
    <lineage>
        <taxon>Bacteria</taxon>
        <taxon>Bacillati</taxon>
        <taxon>Chloroflexota</taxon>
        <taxon>Ardenticatenia</taxon>
        <taxon>Ardenticatenales</taxon>
        <taxon>Ardenticatenaceae</taxon>
        <taxon>Ardenticatena</taxon>
    </lineage>
</organism>
<dbReference type="PANTHER" id="PTHR43711:SF31">
    <property type="entry name" value="HISTIDINE KINASE"/>
    <property type="match status" value="1"/>
</dbReference>
<evidence type="ECO:0000256" key="7">
    <source>
        <dbReference type="ARBA" id="ARBA00023136"/>
    </source>
</evidence>
<feature type="domain" description="PAS" evidence="11">
    <location>
        <begin position="520"/>
        <end position="567"/>
    </location>
</feature>
<dbReference type="AlphaFoldDB" id="A0A0M8K697"/>
<dbReference type="GO" id="GO:0006355">
    <property type="term" value="P:regulation of DNA-templated transcription"/>
    <property type="evidence" value="ECO:0007669"/>
    <property type="project" value="InterPro"/>
</dbReference>
<dbReference type="InterPro" id="IPR035965">
    <property type="entry name" value="PAS-like_dom_sf"/>
</dbReference>
<dbReference type="SMART" id="SM00091">
    <property type="entry name" value="PAS"/>
    <property type="match status" value="1"/>
</dbReference>
<dbReference type="NCBIfam" id="TIGR00229">
    <property type="entry name" value="sensory_box"/>
    <property type="match status" value="1"/>
</dbReference>
<dbReference type="Gene3D" id="3.30.450.40">
    <property type="match status" value="2"/>
</dbReference>
<evidence type="ECO:0000259" key="10">
    <source>
        <dbReference type="PROSITE" id="PS50109"/>
    </source>
</evidence>
<dbReference type="SUPFAM" id="SSF47384">
    <property type="entry name" value="Homodimeric domain of signal transducing histidine kinase"/>
    <property type="match status" value="1"/>
</dbReference>
<evidence type="ECO:0000256" key="5">
    <source>
        <dbReference type="ARBA" id="ARBA00022777"/>
    </source>
</evidence>
<feature type="transmembrane region" description="Helical" evidence="9">
    <location>
        <begin position="68"/>
        <end position="91"/>
    </location>
</feature>
<dbReference type="SUPFAM" id="SSF55781">
    <property type="entry name" value="GAF domain-like"/>
    <property type="match status" value="2"/>
</dbReference>
<evidence type="ECO:0000313" key="14">
    <source>
        <dbReference type="Proteomes" id="UP000037784"/>
    </source>
</evidence>
<dbReference type="OrthoDB" id="9813151at2"/>
<evidence type="ECO:0000256" key="1">
    <source>
        <dbReference type="ARBA" id="ARBA00000085"/>
    </source>
</evidence>
<dbReference type="InterPro" id="IPR036890">
    <property type="entry name" value="HATPase_C_sf"/>
</dbReference>
<dbReference type="Gene3D" id="3.30.565.10">
    <property type="entry name" value="Histidine kinase-like ATPase, C-terminal domain"/>
    <property type="match status" value="1"/>
</dbReference>
<keyword evidence="9" id="KW-0812">Transmembrane</keyword>
<dbReference type="InterPro" id="IPR003661">
    <property type="entry name" value="HisK_dim/P_dom"/>
</dbReference>
<dbReference type="CDD" id="cd00082">
    <property type="entry name" value="HisKA"/>
    <property type="match status" value="1"/>
</dbReference>
<keyword evidence="14" id="KW-1185">Reference proteome</keyword>